<dbReference type="AlphaFoldDB" id="A0ABD2B0M0"/>
<keyword evidence="3" id="KW-1185">Reference proteome</keyword>
<reference evidence="2 3" key="1">
    <citation type="journal article" date="2024" name="Ann. Entomol. Soc. Am.">
        <title>Genomic analyses of the southern and eastern yellowjacket wasps (Hymenoptera: Vespidae) reveal evolutionary signatures of social life.</title>
        <authorList>
            <person name="Catto M.A."/>
            <person name="Caine P.B."/>
            <person name="Orr S.E."/>
            <person name="Hunt B.G."/>
            <person name="Goodisman M.A.D."/>
        </authorList>
    </citation>
    <scope>NUCLEOTIDE SEQUENCE [LARGE SCALE GENOMIC DNA]</scope>
    <source>
        <strain evidence="2">233</strain>
        <tissue evidence="2">Head and thorax</tissue>
    </source>
</reference>
<feature type="compositionally biased region" description="Basic and acidic residues" evidence="1">
    <location>
        <begin position="140"/>
        <end position="156"/>
    </location>
</feature>
<organism evidence="2 3">
    <name type="scientific">Vespula squamosa</name>
    <name type="common">Southern yellow jacket</name>
    <name type="synonym">Wasp</name>
    <dbReference type="NCBI Taxonomy" id="30214"/>
    <lineage>
        <taxon>Eukaryota</taxon>
        <taxon>Metazoa</taxon>
        <taxon>Ecdysozoa</taxon>
        <taxon>Arthropoda</taxon>
        <taxon>Hexapoda</taxon>
        <taxon>Insecta</taxon>
        <taxon>Pterygota</taxon>
        <taxon>Neoptera</taxon>
        <taxon>Endopterygota</taxon>
        <taxon>Hymenoptera</taxon>
        <taxon>Apocrita</taxon>
        <taxon>Aculeata</taxon>
        <taxon>Vespoidea</taxon>
        <taxon>Vespidae</taxon>
        <taxon>Vespinae</taxon>
        <taxon>Vespula</taxon>
    </lineage>
</organism>
<protein>
    <submittedName>
        <fullName evidence="2">Uncharacterized protein</fullName>
    </submittedName>
</protein>
<sequence>TRAACAISSLVTWATRTFVRKVGKFLSRRNRSKRKGILETRSAIVVVVVVVVRNVLTRKTGKTVQITALRKAFKHCISKRANISSSEWRNKEDIDGSSGRRLDTYGAIITLVECQKTPSSSRHSLRPGGGNGSSKRRDRTTREEYSLGRDKKEGSYRSDSVTVVVGRYPVVEETSEKRASQLASEPTDQPSSQPASQPASQPNQRASERASEPASSCFIQSGS</sequence>
<evidence type="ECO:0000313" key="2">
    <source>
        <dbReference type="EMBL" id="KAL2725510.1"/>
    </source>
</evidence>
<feature type="non-terminal residue" evidence="2">
    <location>
        <position position="1"/>
    </location>
</feature>
<feature type="region of interest" description="Disordered" evidence="1">
    <location>
        <begin position="116"/>
        <end position="223"/>
    </location>
</feature>
<evidence type="ECO:0000256" key="1">
    <source>
        <dbReference type="SAM" id="MobiDB-lite"/>
    </source>
</evidence>
<feature type="compositionally biased region" description="Low complexity" evidence="1">
    <location>
        <begin position="189"/>
        <end position="202"/>
    </location>
</feature>
<evidence type="ECO:0000313" key="3">
    <source>
        <dbReference type="Proteomes" id="UP001607302"/>
    </source>
</evidence>
<proteinExistence type="predicted"/>
<comment type="caution">
    <text evidence="2">The sequence shown here is derived from an EMBL/GenBank/DDBJ whole genome shotgun (WGS) entry which is preliminary data.</text>
</comment>
<dbReference type="Proteomes" id="UP001607302">
    <property type="component" value="Unassembled WGS sequence"/>
</dbReference>
<gene>
    <name evidence="2" type="ORF">V1478_008183</name>
</gene>
<name>A0ABD2B0M0_VESSQ</name>
<accession>A0ABD2B0M0</accession>
<dbReference type="EMBL" id="JAUDFV010000138">
    <property type="protein sequence ID" value="KAL2725510.1"/>
    <property type="molecule type" value="Genomic_DNA"/>
</dbReference>